<gene>
    <name evidence="1" type="ORF">JKA74_17320</name>
</gene>
<dbReference type="AlphaFoldDB" id="A0A934X1K7"/>
<keyword evidence="2" id="KW-1185">Reference proteome</keyword>
<comment type="caution">
    <text evidence="1">The sequence shown here is derived from an EMBL/GenBank/DDBJ whole genome shotgun (WGS) entry which is preliminary data.</text>
</comment>
<accession>A0A934X1K7</accession>
<evidence type="ECO:0000313" key="2">
    <source>
        <dbReference type="Proteomes" id="UP000611723"/>
    </source>
</evidence>
<proteinExistence type="predicted"/>
<dbReference type="EMBL" id="JAEQBW010000011">
    <property type="protein sequence ID" value="MBK6266807.1"/>
    <property type="molecule type" value="Genomic_DNA"/>
</dbReference>
<sequence>MIIGFRGSLPIVVLAVLLLLNHNSIGQKSENDFINYLYSSHQHQHLIDYLKHIKKDDDIGINRDTTNFLIGKSYYYLQEHEKSNKYLSKVSISSSPYLQSQFLININAIYSNDFKSGFNVLHELKSEDSIINDLKSFELSGLALLNRNVPLYEEYDYDISKDYYFLSNERATLKTVADDLREKKLKSPWVAGIATAIIPGAGKFYAGKRGQGIYSFVISTFLALQVWESYNKDGIESPRFIIYGSLFSLFHAGNIWSSALTVKNYNNEYNEAVNYRIKMDMHIPIRTFFN</sequence>
<dbReference type="RefSeq" id="WP_201432492.1">
    <property type="nucleotide sequence ID" value="NZ_JAEQBW010000011.1"/>
</dbReference>
<dbReference type="Proteomes" id="UP000611723">
    <property type="component" value="Unassembled WGS sequence"/>
</dbReference>
<evidence type="ECO:0000313" key="1">
    <source>
        <dbReference type="EMBL" id="MBK6266807.1"/>
    </source>
</evidence>
<evidence type="ECO:0008006" key="3">
    <source>
        <dbReference type="Google" id="ProtNLM"/>
    </source>
</evidence>
<organism evidence="1 2">
    <name type="scientific">Marivirga aurantiaca</name>
    <dbReference type="NCBI Taxonomy" id="2802615"/>
    <lineage>
        <taxon>Bacteria</taxon>
        <taxon>Pseudomonadati</taxon>
        <taxon>Bacteroidota</taxon>
        <taxon>Cytophagia</taxon>
        <taxon>Cytophagales</taxon>
        <taxon>Marivirgaceae</taxon>
        <taxon>Marivirga</taxon>
    </lineage>
</organism>
<protein>
    <recommendedName>
        <fullName evidence="3">DUF5683 domain-containing protein</fullName>
    </recommendedName>
</protein>
<reference evidence="1" key="1">
    <citation type="submission" date="2021-01" db="EMBL/GenBank/DDBJ databases">
        <title>Marivirga aurantiaca sp. nov., isolated from intertidal surface sediments.</title>
        <authorList>
            <person name="Zhang M."/>
        </authorList>
    </citation>
    <scope>NUCLEOTIDE SEQUENCE</scope>
    <source>
        <strain evidence="1">S37H4</strain>
    </source>
</reference>
<name>A0A934X1K7_9BACT</name>